<accession>A0ABU4C4T5</accession>
<sequence>MSTKLAQAQRMRENGMHLTDIAEIIGVGRTTLYRHLK</sequence>
<dbReference type="Pfam" id="PF02796">
    <property type="entry name" value="HTH_7"/>
    <property type="match status" value="1"/>
</dbReference>
<evidence type="ECO:0000313" key="3">
    <source>
        <dbReference type="Proteomes" id="UP001185927"/>
    </source>
</evidence>
<comment type="caution">
    <text evidence="2">The sequence shown here is derived from an EMBL/GenBank/DDBJ whole genome shotgun (WGS) entry which is preliminary data.</text>
</comment>
<evidence type="ECO:0000259" key="1">
    <source>
        <dbReference type="PROSITE" id="PS50937"/>
    </source>
</evidence>
<dbReference type="InterPro" id="IPR000551">
    <property type="entry name" value="MerR-type_HTH_dom"/>
</dbReference>
<dbReference type="SUPFAM" id="SSF46689">
    <property type="entry name" value="Homeodomain-like"/>
    <property type="match status" value="1"/>
</dbReference>
<dbReference type="EMBL" id="JAWLKB010000051">
    <property type="protein sequence ID" value="MDV6271506.1"/>
    <property type="molecule type" value="Genomic_DNA"/>
</dbReference>
<dbReference type="InterPro" id="IPR009057">
    <property type="entry name" value="Homeodomain-like_sf"/>
</dbReference>
<dbReference type="Gene3D" id="1.10.10.60">
    <property type="entry name" value="Homeodomain-like"/>
    <property type="match status" value="1"/>
</dbReference>
<organism evidence="2 3">
    <name type="scientific">Rhodococcus globerulus</name>
    <dbReference type="NCBI Taxonomy" id="33008"/>
    <lineage>
        <taxon>Bacteria</taxon>
        <taxon>Bacillati</taxon>
        <taxon>Actinomycetota</taxon>
        <taxon>Actinomycetes</taxon>
        <taxon>Mycobacteriales</taxon>
        <taxon>Nocardiaceae</taxon>
        <taxon>Rhodococcus</taxon>
    </lineage>
</organism>
<dbReference type="Proteomes" id="UP001185927">
    <property type="component" value="Unassembled WGS sequence"/>
</dbReference>
<evidence type="ECO:0000313" key="2">
    <source>
        <dbReference type="EMBL" id="MDV6271506.1"/>
    </source>
</evidence>
<keyword evidence="3" id="KW-1185">Reference proteome</keyword>
<dbReference type="PROSITE" id="PS50937">
    <property type="entry name" value="HTH_MERR_2"/>
    <property type="match status" value="1"/>
</dbReference>
<protein>
    <submittedName>
        <fullName evidence="2">Helix-turn-helix domain-containing protein</fullName>
    </submittedName>
</protein>
<proteinExistence type="predicted"/>
<reference evidence="2 3" key="1">
    <citation type="submission" date="2023-10" db="EMBL/GenBank/DDBJ databases">
        <title>Development of a sustainable strategy for remediation of hydrocarbon-contaminated territories based on the waste exchange concept.</title>
        <authorList>
            <person name="Krivoruchko A."/>
        </authorList>
    </citation>
    <scope>NUCLEOTIDE SEQUENCE [LARGE SCALE GENOMIC DNA]</scope>
    <source>
        <strain evidence="2 3">IEGM 1203</strain>
    </source>
</reference>
<dbReference type="RefSeq" id="WP_317546003.1">
    <property type="nucleotide sequence ID" value="NZ_JAWLKB010000051.1"/>
</dbReference>
<dbReference type="InterPro" id="IPR006120">
    <property type="entry name" value="Resolvase_HTH_dom"/>
</dbReference>
<gene>
    <name evidence="2" type="ORF">R3Q16_33415</name>
</gene>
<name>A0ABU4C4T5_RHOGO</name>
<feature type="domain" description="HTH merR-type" evidence="1">
    <location>
        <begin position="1"/>
        <end position="27"/>
    </location>
</feature>